<keyword evidence="2" id="KW-0378">Hydrolase</keyword>
<evidence type="ECO:0000259" key="5">
    <source>
        <dbReference type="PROSITE" id="PS51192"/>
    </source>
</evidence>
<feature type="domain" description="Helicase ATP-binding" evidence="5">
    <location>
        <begin position="119"/>
        <end position="288"/>
    </location>
</feature>
<organism evidence="7 8">
    <name type="scientific">Microlunatus spumicola</name>
    <dbReference type="NCBI Taxonomy" id="81499"/>
    <lineage>
        <taxon>Bacteria</taxon>
        <taxon>Bacillati</taxon>
        <taxon>Actinomycetota</taxon>
        <taxon>Actinomycetes</taxon>
        <taxon>Propionibacteriales</taxon>
        <taxon>Propionibacteriaceae</taxon>
        <taxon>Microlunatus</taxon>
    </lineage>
</organism>
<dbReference type="InterPro" id="IPR027417">
    <property type="entry name" value="P-loop_NTPase"/>
</dbReference>
<evidence type="ECO:0000259" key="6">
    <source>
        <dbReference type="PROSITE" id="PS51194"/>
    </source>
</evidence>
<dbReference type="Proteomes" id="UP001500767">
    <property type="component" value="Unassembled WGS sequence"/>
</dbReference>
<protein>
    <submittedName>
        <fullName evidence="7">DEAD/DEAH box helicase</fullName>
    </submittedName>
</protein>
<dbReference type="InterPro" id="IPR001650">
    <property type="entry name" value="Helicase_C-like"/>
</dbReference>
<dbReference type="SMART" id="SM00490">
    <property type="entry name" value="HELICc"/>
    <property type="match status" value="1"/>
</dbReference>
<evidence type="ECO:0000256" key="2">
    <source>
        <dbReference type="ARBA" id="ARBA00022801"/>
    </source>
</evidence>
<evidence type="ECO:0000313" key="7">
    <source>
        <dbReference type="EMBL" id="GAA3571397.1"/>
    </source>
</evidence>
<comment type="caution">
    <text evidence="7">The sequence shown here is derived from an EMBL/GenBank/DDBJ whole genome shotgun (WGS) entry which is preliminary data.</text>
</comment>
<keyword evidence="8" id="KW-1185">Reference proteome</keyword>
<dbReference type="EMBL" id="BAAAYR010000004">
    <property type="protein sequence ID" value="GAA3571397.1"/>
    <property type="molecule type" value="Genomic_DNA"/>
</dbReference>
<dbReference type="Pfam" id="PF00271">
    <property type="entry name" value="Helicase_C"/>
    <property type="match status" value="1"/>
</dbReference>
<evidence type="ECO:0000313" key="8">
    <source>
        <dbReference type="Proteomes" id="UP001500767"/>
    </source>
</evidence>
<dbReference type="InterPro" id="IPR000330">
    <property type="entry name" value="SNF2_N"/>
</dbReference>
<dbReference type="InterPro" id="IPR038718">
    <property type="entry name" value="SNF2-like_sf"/>
</dbReference>
<dbReference type="Gene3D" id="3.40.50.300">
    <property type="entry name" value="P-loop containing nucleotide triphosphate hydrolases"/>
    <property type="match status" value="1"/>
</dbReference>
<dbReference type="PROSITE" id="PS51194">
    <property type="entry name" value="HELICASE_CTER"/>
    <property type="match status" value="1"/>
</dbReference>
<proteinExistence type="predicted"/>
<dbReference type="CDD" id="cd18011">
    <property type="entry name" value="DEXDc_RapA"/>
    <property type="match status" value="1"/>
</dbReference>
<dbReference type="GO" id="GO:0004386">
    <property type="term" value="F:helicase activity"/>
    <property type="evidence" value="ECO:0007669"/>
    <property type="project" value="UniProtKB-KW"/>
</dbReference>
<dbReference type="Pfam" id="PF00176">
    <property type="entry name" value="SNF2-rel_dom"/>
    <property type="match status" value="1"/>
</dbReference>
<dbReference type="RefSeq" id="WP_204913417.1">
    <property type="nucleotide sequence ID" value="NZ_BAAAYR010000004.1"/>
</dbReference>
<dbReference type="InterPro" id="IPR014001">
    <property type="entry name" value="Helicase_ATP-bd"/>
</dbReference>
<name>A0ABP6XRH3_9ACTN</name>
<dbReference type="SMART" id="SM00487">
    <property type="entry name" value="DEXDc"/>
    <property type="match status" value="1"/>
</dbReference>
<keyword evidence="3 7" id="KW-0347">Helicase</keyword>
<dbReference type="CDD" id="cd18793">
    <property type="entry name" value="SF2_C_SNF"/>
    <property type="match status" value="1"/>
</dbReference>
<dbReference type="SUPFAM" id="SSF52540">
    <property type="entry name" value="P-loop containing nucleoside triphosphate hydrolases"/>
    <property type="match status" value="2"/>
</dbReference>
<evidence type="ECO:0000256" key="4">
    <source>
        <dbReference type="ARBA" id="ARBA00022840"/>
    </source>
</evidence>
<dbReference type="PANTHER" id="PTHR45766:SF6">
    <property type="entry name" value="SWI_SNF-RELATED MATRIX-ASSOCIATED ACTIN-DEPENDENT REGULATOR OF CHROMATIN SUBFAMILY A-LIKE PROTEIN 1"/>
    <property type="match status" value="1"/>
</dbReference>
<gene>
    <name evidence="7" type="ORF">GCM10022197_29860</name>
</gene>
<dbReference type="Gene3D" id="3.40.50.10810">
    <property type="entry name" value="Tandem AAA-ATPase domain"/>
    <property type="match status" value="1"/>
</dbReference>
<keyword evidence="1" id="KW-0547">Nucleotide-binding</keyword>
<keyword evidence="4" id="KW-0067">ATP-binding</keyword>
<reference evidence="8" key="1">
    <citation type="journal article" date="2019" name="Int. J. Syst. Evol. Microbiol.">
        <title>The Global Catalogue of Microorganisms (GCM) 10K type strain sequencing project: providing services to taxonomists for standard genome sequencing and annotation.</title>
        <authorList>
            <consortium name="The Broad Institute Genomics Platform"/>
            <consortium name="The Broad Institute Genome Sequencing Center for Infectious Disease"/>
            <person name="Wu L."/>
            <person name="Ma J."/>
        </authorList>
    </citation>
    <scope>NUCLEOTIDE SEQUENCE [LARGE SCALE GENOMIC DNA]</scope>
    <source>
        <strain evidence="8">JCM 16540</strain>
    </source>
</reference>
<evidence type="ECO:0000256" key="3">
    <source>
        <dbReference type="ARBA" id="ARBA00022806"/>
    </source>
</evidence>
<accession>A0ABP6XRH3</accession>
<dbReference type="PANTHER" id="PTHR45766">
    <property type="entry name" value="DNA ANNEALING HELICASE AND ENDONUCLEASE ZRANB3 FAMILY MEMBER"/>
    <property type="match status" value="1"/>
</dbReference>
<dbReference type="PROSITE" id="PS51192">
    <property type="entry name" value="HELICASE_ATP_BIND_1"/>
    <property type="match status" value="1"/>
</dbReference>
<dbReference type="InterPro" id="IPR049730">
    <property type="entry name" value="SNF2/RAD54-like_C"/>
</dbReference>
<sequence>MTSTPIAPGSVVLVRDEEWLVTSLDQTADGQLIQVQGLSELVSGTTAAFYDSLDEIEVQDPAAARLVADDSPHYRRTRLWLEATVRKTPVPLADTRLAVTSGALANALAYQRSAVRKALEPSNLRPRILLADAVGLGKTLEIGMILSELARRGRADRVLIVCPRHVLEQMQQELWTRFALPFVRLDSLGVQRVRQELPATRNPFTYFKRVIISIDTLKQDRFVNDLRRHRWDAVVIDEVHNVTNSATHASKLARILAPNTDALVLASATPHNGRAESFAELIRLLEPTAVSPDGDLIREEVERLVVRRHRHSPEVAQVVGDDWAERREPQNLLVDASRLENAVAAELDDVWLHPGAAGSPYSGSTSGLFPWTLAKAFLSSPAALQQTLIERRSRLGSGASADSERRALDRLAELNEPCLVDGGAKYDRLLAYLREIQVGPRSANRAVIFAERVKTLEWLQARLRRDLGLPNDAVQVLHGGLSDDRQQQVVESFKLASSPIRLLITGDVASEGVNLHVQCHELIHFDIPWSLIRIEQRNGRIDRYGQRHRPQITTLLLRPDSPRFAGDLRVLSRLLEREQVAHAALGDTASLMGKYSVMGEEEELARVLAGQHDFDDAVAEVDQLDEIDPIAAFLAELGGGKRDVLADEVAPKTLYDSHLDFLRDAVTEAYETPEADPSGGGVRWREHLDHGTVSLQPPPDLRQRLRVLPQSYLRQRRVDVELVLAVTELRGKQALAEALTTASDAASGTSWPEAHYLAPLHPVLDWAADRVLNTLDRHQVFVVRGAVDHPVVVLQGTLTNRRGQVVAGSTLAVEFPDPGRLQFAPVRVFDSVAAASEAVGLNQGQQNLGPVQDLEALQPLLERAVRVGQAEIEVLLAAAAEDAHARLDRWQERASTWTERSERVAQTALIKHRRLGVRDEKEMAQRLAPDRSLVRALVMVVPADETEGAR</sequence>
<dbReference type="InterPro" id="IPR057342">
    <property type="entry name" value="DEXDc_RapA"/>
</dbReference>
<feature type="domain" description="Helicase C-terminal" evidence="6">
    <location>
        <begin position="425"/>
        <end position="596"/>
    </location>
</feature>
<evidence type="ECO:0000256" key="1">
    <source>
        <dbReference type="ARBA" id="ARBA00022741"/>
    </source>
</evidence>